<dbReference type="InterPro" id="IPR000871">
    <property type="entry name" value="Beta-lactam_class-A"/>
</dbReference>
<dbReference type="Pfam" id="PF13354">
    <property type="entry name" value="Beta-lactamase2"/>
    <property type="match status" value="1"/>
</dbReference>
<dbReference type="GO" id="GO:0030655">
    <property type="term" value="P:beta-lactam antibiotic catabolic process"/>
    <property type="evidence" value="ECO:0007669"/>
    <property type="project" value="InterPro"/>
</dbReference>
<gene>
    <name evidence="2" type="ORF">FB465_6040</name>
</gene>
<protein>
    <submittedName>
        <fullName evidence="2">Beta-lactamase family protein</fullName>
    </submittedName>
</protein>
<dbReference type="SUPFAM" id="SSF56601">
    <property type="entry name" value="beta-lactamase/transpeptidase-like"/>
    <property type="match status" value="1"/>
</dbReference>
<dbReference type="InterPro" id="IPR012338">
    <property type="entry name" value="Beta-lactam/transpept-like"/>
</dbReference>
<dbReference type="PANTHER" id="PTHR35333">
    <property type="entry name" value="BETA-LACTAMASE"/>
    <property type="match status" value="1"/>
</dbReference>
<evidence type="ECO:0000313" key="3">
    <source>
        <dbReference type="Proteomes" id="UP000318416"/>
    </source>
</evidence>
<dbReference type="PANTHER" id="PTHR35333:SF3">
    <property type="entry name" value="BETA-LACTAMASE-TYPE TRANSPEPTIDASE FOLD CONTAINING PROTEIN"/>
    <property type="match status" value="1"/>
</dbReference>
<organism evidence="2 3">
    <name type="scientific">Kitasatospora atroaurantiaca</name>
    <dbReference type="NCBI Taxonomy" id="285545"/>
    <lineage>
        <taxon>Bacteria</taxon>
        <taxon>Bacillati</taxon>
        <taxon>Actinomycetota</taxon>
        <taxon>Actinomycetes</taxon>
        <taxon>Kitasatosporales</taxon>
        <taxon>Streptomycetaceae</taxon>
        <taxon>Kitasatospora</taxon>
    </lineage>
</organism>
<proteinExistence type="predicted"/>
<dbReference type="InterPro" id="IPR045155">
    <property type="entry name" value="Beta-lactam_cat"/>
</dbReference>
<name>A0A561EZ46_9ACTN</name>
<dbReference type="EMBL" id="VIVR01000001">
    <property type="protein sequence ID" value="TWE20881.1"/>
    <property type="molecule type" value="Genomic_DNA"/>
</dbReference>
<accession>A0A561EZ46</accession>
<reference evidence="2 3" key="1">
    <citation type="submission" date="2019-06" db="EMBL/GenBank/DDBJ databases">
        <title>Sequencing the genomes of 1000 actinobacteria strains.</title>
        <authorList>
            <person name="Klenk H.-P."/>
        </authorList>
    </citation>
    <scope>NUCLEOTIDE SEQUENCE [LARGE SCALE GENOMIC DNA]</scope>
    <source>
        <strain evidence="2 3">DSM 41649</strain>
    </source>
</reference>
<dbReference type="GO" id="GO:0046677">
    <property type="term" value="P:response to antibiotic"/>
    <property type="evidence" value="ECO:0007669"/>
    <property type="project" value="InterPro"/>
</dbReference>
<feature type="domain" description="Beta-lactamase class A catalytic" evidence="1">
    <location>
        <begin position="137"/>
        <end position="275"/>
    </location>
</feature>
<keyword evidence="3" id="KW-1185">Reference proteome</keyword>
<dbReference type="RefSeq" id="WP_145795508.1">
    <property type="nucleotide sequence ID" value="NZ_BAAABR010000047.1"/>
</dbReference>
<dbReference type="AlphaFoldDB" id="A0A561EZ46"/>
<sequence>MAEGSRRAARAAARHRRRVWRTVVSALVLALAGAGLYLSLATASRSATTTVAAVQSASPSASPTVDLDAVLATAVAGAASEAEGHVSVAVLDVASGARATYGSDAVVTASIVKADILAALLWQAQQAGRELTAAQKAAAALMIEQSDNTSAGTLFEAVGGADGLDEANQAFGLTRTTAGTDGYWGLTSTTAADQLRLLQVIFGADSVLDADSQSYLQGLMGKISTDQDWGVSAADEDGAHTLKNGWLPRSDSGLWVVNSIGRVTHDGRDVLVAVLSDGNSTQATGIATVESMAVAAVETLTGQASG</sequence>
<dbReference type="GO" id="GO:0008800">
    <property type="term" value="F:beta-lactamase activity"/>
    <property type="evidence" value="ECO:0007669"/>
    <property type="project" value="InterPro"/>
</dbReference>
<dbReference type="OrthoDB" id="3524371at2"/>
<comment type="caution">
    <text evidence="2">The sequence shown here is derived from an EMBL/GenBank/DDBJ whole genome shotgun (WGS) entry which is preliminary data.</text>
</comment>
<dbReference type="Proteomes" id="UP000318416">
    <property type="component" value="Unassembled WGS sequence"/>
</dbReference>
<dbReference type="Gene3D" id="3.40.710.10">
    <property type="entry name" value="DD-peptidase/beta-lactamase superfamily"/>
    <property type="match status" value="1"/>
</dbReference>
<evidence type="ECO:0000313" key="2">
    <source>
        <dbReference type="EMBL" id="TWE20881.1"/>
    </source>
</evidence>
<evidence type="ECO:0000259" key="1">
    <source>
        <dbReference type="Pfam" id="PF13354"/>
    </source>
</evidence>